<accession>A0AAD7NUR2</accession>
<evidence type="ECO:0000313" key="3">
    <source>
        <dbReference type="Proteomes" id="UP001215280"/>
    </source>
</evidence>
<feature type="compositionally biased region" description="Low complexity" evidence="1">
    <location>
        <begin position="174"/>
        <end position="193"/>
    </location>
</feature>
<organism evidence="2 3">
    <name type="scientific">Mycena maculata</name>
    <dbReference type="NCBI Taxonomy" id="230809"/>
    <lineage>
        <taxon>Eukaryota</taxon>
        <taxon>Fungi</taxon>
        <taxon>Dikarya</taxon>
        <taxon>Basidiomycota</taxon>
        <taxon>Agaricomycotina</taxon>
        <taxon>Agaricomycetes</taxon>
        <taxon>Agaricomycetidae</taxon>
        <taxon>Agaricales</taxon>
        <taxon>Marasmiineae</taxon>
        <taxon>Mycenaceae</taxon>
        <taxon>Mycena</taxon>
    </lineage>
</organism>
<reference evidence="2" key="1">
    <citation type="submission" date="2023-03" db="EMBL/GenBank/DDBJ databases">
        <title>Massive genome expansion in bonnet fungi (Mycena s.s.) driven by repeated elements and novel gene families across ecological guilds.</title>
        <authorList>
            <consortium name="Lawrence Berkeley National Laboratory"/>
            <person name="Harder C.B."/>
            <person name="Miyauchi S."/>
            <person name="Viragh M."/>
            <person name="Kuo A."/>
            <person name="Thoen E."/>
            <person name="Andreopoulos B."/>
            <person name="Lu D."/>
            <person name="Skrede I."/>
            <person name="Drula E."/>
            <person name="Henrissat B."/>
            <person name="Morin E."/>
            <person name="Kohler A."/>
            <person name="Barry K."/>
            <person name="LaButti K."/>
            <person name="Morin E."/>
            <person name="Salamov A."/>
            <person name="Lipzen A."/>
            <person name="Mereny Z."/>
            <person name="Hegedus B."/>
            <person name="Baldrian P."/>
            <person name="Stursova M."/>
            <person name="Weitz H."/>
            <person name="Taylor A."/>
            <person name="Grigoriev I.V."/>
            <person name="Nagy L.G."/>
            <person name="Martin F."/>
            <person name="Kauserud H."/>
        </authorList>
    </citation>
    <scope>NUCLEOTIDE SEQUENCE</scope>
    <source>
        <strain evidence="2">CBHHK188m</strain>
    </source>
</reference>
<sequence>MHYSPSNFYTRPIMRGIHVLGIMVLILPPSSWATSVPLDLMPARRANTTGAGATSTSAPLTTTGDTNTTAAVVTSTGGALTITLKVDPSPTNTGSAIAALYSAYAQACGPSVARQIQDTLAIYNARNTPNPPVNAMDPGFTQFLQGNPAYANAQQECSTDLTLLNNAEDEVEGTTSSTATPTPLPTSSPRTGTAGSPSPTASTGAARRCGPQWALFLTVAWLMHLLLEG</sequence>
<protein>
    <submittedName>
        <fullName evidence="2">Uncharacterized protein</fullName>
    </submittedName>
</protein>
<feature type="compositionally biased region" description="Polar residues" evidence="1">
    <location>
        <begin position="194"/>
        <end position="203"/>
    </location>
</feature>
<evidence type="ECO:0000313" key="2">
    <source>
        <dbReference type="EMBL" id="KAJ7775975.1"/>
    </source>
</evidence>
<dbReference type="AlphaFoldDB" id="A0AAD7NUR2"/>
<name>A0AAD7NUR2_9AGAR</name>
<evidence type="ECO:0000256" key="1">
    <source>
        <dbReference type="SAM" id="MobiDB-lite"/>
    </source>
</evidence>
<comment type="caution">
    <text evidence="2">The sequence shown here is derived from an EMBL/GenBank/DDBJ whole genome shotgun (WGS) entry which is preliminary data.</text>
</comment>
<gene>
    <name evidence="2" type="ORF">DFH07DRAFT_73371</name>
</gene>
<dbReference type="Proteomes" id="UP001215280">
    <property type="component" value="Unassembled WGS sequence"/>
</dbReference>
<proteinExistence type="predicted"/>
<keyword evidence="3" id="KW-1185">Reference proteome</keyword>
<dbReference type="EMBL" id="JARJLG010000013">
    <property type="protein sequence ID" value="KAJ7775975.1"/>
    <property type="molecule type" value="Genomic_DNA"/>
</dbReference>
<feature type="region of interest" description="Disordered" evidence="1">
    <location>
        <begin position="168"/>
        <end position="206"/>
    </location>
</feature>